<accession>A0A8R1TL72</accession>
<dbReference type="EnsemblMetazoa" id="OVOC11562.1">
    <property type="protein sequence ID" value="OVOC11562.1"/>
    <property type="gene ID" value="WBGene00248371"/>
</dbReference>
<protein>
    <submittedName>
        <fullName evidence="1">Uncharacterized protein</fullName>
    </submittedName>
</protein>
<organism evidence="1 2">
    <name type="scientific">Onchocerca volvulus</name>
    <dbReference type="NCBI Taxonomy" id="6282"/>
    <lineage>
        <taxon>Eukaryota</taxon>
        <taxon>Metazoa</taxon>
        <taxon>Ecdysozoa</taxon>
        <taxon>Nematoda</taxon>
        <taxon>Chromadorea</taxon>
        <taxon>Rhabditida</taxon>
        <taxon>Spirurina</taxon>
        <taxon>Spiruromorpha</taxon>
        <taxon>Filarioidea</taxon>
        <taxon>Onchocercidae</taxon>
        <taxon>Onchocerca</taxon>
    </lineage>
</organism>
<dbReference type="EMBL" id="CMVM020000376">
    <property type="status" value="NOT_ANNOTATED_CDS"/>
    <property type="molecule type" value="Genomic_DNA"/>
</dbReference>
<evidence type="ECO:0000313" key="2">
    <source>
        <dbReference type="Proteomes" id="UP000024404"/>
    </source>
</evidence>
<dbReference type="AlphaFoldDB" id="A0A8R1TL72"/>
<reference evidence="2" key="1">
    <citation type="submission" date="2013-10" db="EMBL/GenBank/DDBJ databases">
        <title>Genome sequencing of Onchocerca volvulus.</title>
        <authorList>
            <person name="Cotton J."/>
            <person name="Tsai J."/>
            <person name="Stanley E."/>
            <person name="Tracey A."/>
            <person name="Holroyd N."/>
            <person name="Lustigman S."/>
            <person name="Berriman M."/>
        </authorList>
    </citation>
    <scope>NUCLEOTIDE SEQUENCE</scope>
</reference>
<name>A0A8R1TL72_ONCVO</name>
<reference evidence="1" key="2">
    <citation type="submission" date="2022-06" db="UniProtKB">
        <authorList>
            <consortium name="EnsemblMetazoa"/>
        </authorList>
    </citation>
    <scope>IDENTIFICATION</scope>
</reference>
<keyword evidence="2" id="KW-1185">Reference proteome</keyword>
<sequence length="91" mass="10536">MKTEISALKVDEVPPAEYVKDILLGICDEDPKQSAIFYCTVCESNMFGECSKRTHTEVECLENNHLMCLLRCDYGRHQNHRYSFLEMEGLD</sequence>
<dbReference type="Proteomes" id="UP000024404">
    <property type="component" value="Unassembled WGS sequence"/>
</dbReference>
<proteinExistence type="predicted"/>
<evidence type="ECO:0000313" key="1">
    <source>
        <dbReference type="EnsemblMetazoa" id="OVOC11562.1"/>
    </source>
</evidence>